<dbReference type="RefSeq" id="WP_108343713.1">
    <property type="nucleotide sequence ID" value="NZ_PYXZ01000002.1"/>
</dbReference>
<gene>
    <name evidence="3" type="ORF">C7S10_07155</name>
</gene>
<evidence type="ECO:0000256" key="1">
    <source>
        <dbReference type="SAM" id="MobiDB-lite"/>
    </source>
</evidence>
<evidence type="ECO:0000313" key="3">
    <source>
        <dbReference type="EMBL" id="PUA81831.1"/>
    </source>
</evidence>
<feature type="signal peptide" evidence="2">
    <location>
        <begin position="1"/>
        <end position="20"/>
    </location>
</feature>
<dbReference type="Proteomes" id="UP000244867">
    <property type="component" value="Unassembled WGS sequence"/>
</dbReference>
<dbReference type="AlphaFoldDB" id="A0A2R7YZR7"/>
<dbReference type="OrthoDB" id="3785446at2"/>
<organism evidence="3 4">
    <name type="scientific">Nocardioides currus</name>
    <dbReference type="NCBI Taxonomy" id="2133958"/>
    <lineage>
        <taxon>Bacteria</taxon>
        <taxon>Bacillati</taxon>
        <taxon>Actinomycetota</taxon>
        <taxon>Actinomycetes</taxon>
        <taxon>Propionibacteriales</taxon>
        <taxon>Nocardioidaceae</taxon>
        <taxon>Nocardioides</taxon>
    </lineage>
</organism>
<reference evidence="3 4" key="1">
    <citation type="submission" date="2018-03" db="EMBL/GenBank/DDBJ databases">
        <authorList>
            <person name="Keele B.F."/>
        </authorList>
    </citation>
    <scope>NUCLEOTIDE SEQUENCE [LARGE SCALE GENOMIC DNA]</scope>
    <source>
        <strain evidence="3 4">IB-3</strain>
    </source>
</reference>
<feature type="compositionally biased region" description="Low complexity" evidence="1">
    <location>
        <begin position="21"/>
        <end position="44"/>
    </location>
</feature>
<feature type="region of interest" description="Disordered" evidence="1">
    <location>
        <begin position="18"/>
        <end position="45"/>
    </location>
</feature>
<name>A0A2R7YZR7_9ACTN</name>
<evidence type="ECO:0000313" key="4">
    <source>
        <dbReference type="Proteomes" id="UP000244867"/>
    </source>
</evidence>
<proteinExistence type="predicted"/>
<comment type="caution">
    <text evidence="3">The sequence shown here is derived from an EMBL/GenBank/DDBJ whole genome shotgun (WGS) entry which is preliminary data.</text>
</comment>
<protein>
    <recommendedName>
        <fullName evidence="5">DUF5642 domain-containing protein</fullName>
    </recommendedName>
</protein>
<keyword evidence="4" id="KW-1185">Reference proteome</keyword>
<evidence type="ECO:0008006" key="5">
    <source>
        <dbReference type="Google" id="ProtNLM"/>
    </source>
</evidence>
<dbReference type="PROSITE" id="PS51257">
    <property type="entry name" value="PROKAR_LIPOPROTEIN"/>
    <property type="match status" value="1"/>
</dbReference>
<sequence>MRRLVLACALALTVSGCSQEAPPASTPGAPSASTSASPSASATTIPESFPLADGMAMYDRVDVSPRTIGMRALDFCGRKPLRGLKPADRLAAEASGEESASTRDLMLFDDADPPAAVLDDIRAAAAACPAQETGPGSRLLTEVRDSTLGPDAATVLHTYEQDGAIGIGAEIIDVVRVGRALLVTSAYAEWDPRTSLDDGISEQAEQLETIVAAMSIFADG</sequence>
<keyword evidence="2" id="KW-0732">Signal</keyword>
<dbReference type="EMBL" id="PYXZ01000002">
    <property type="protein sequence ID" value="PUA81831.1"/>
    <property type="molecule type" value="Genomic_DNA"/>
</dbReference>
<accession>A0A2R7YZR7</accession>
<evidence type="ECO:0000256" key="2">
    <source>
        <dbReference type="SAM" id="SignalP"/>
    </source>
</evidence>
<feature type="chain" id="PRO_5015359439" description="DUF5642 domain-containing protein" evidence="2">
    <location>
        <begin position="21"/>
        <end position="220"/>
    </location>
</feature>